<evidence type="ECO:0000313" key="1">
    <source>
        <dbReference type="EMBL" id="OQU81301.1"/>
    </source>
</evidence>
<name>A0A1Z5RCU4_SORBI</name>
<accession>A0A1Z5RCU4</accession>
<sequence length="75" mass="9260">MLCISNMHETYTVQQGISQDFLSNLALVNHRGKDYFFYLQFPKTYRWWRWQGQLPREWSSTRWKCHCQVLAPLYR</sequence>
<gene>
    <name evidence="1" type="ORF">SORBI_3006G038350</name>
</gene>
<dbReference type="Proteomes" id="UP000000768">
    <property type="component" value="Chromosome 6"/>
</dbReference>
<evidence type="ECO:0000313" key="2">
    <source>
        <dbReference type="Proteomes" id="UP000000768"/>
    </source>
</evidence>
<dbReference type="InParanoid" id="A0A1Z5RCU4"/>
<keyword evidence="2" id="KW-1185">Reference proteome</keyword>
<dbReference type="AlphaFoldDB" id="A0A1Z5RCU4"/>
<organism evidence="1 2">
    <name type="scientific">Sorghum bicolor</name>
    <name type="common">Sorghum</name>
    <name type="synonym">Sorghum vulgare</name>
    <dbReference type="NCBI Taxonomy" id="4558"/>
    <lineage>
        <taxon>Eukaryota</taxon>
        <taxon>Viridiplantae</taxon>
        <taxon>Streptophyta</taxon>
        <taxon>Embryophyta</taxon>
        <taxon>Tracheophyta</taxon>
        <taxon>Spermatophyta</taxon>
        <taxon>Magnoliopsida</taxon>
        <taxon>Liliopsida</taxon>
        <taxon>Poales</taxon>
        <taxon>Poaceae</taxon>
        <taxon>PACMAD clade</taxon>
        <taxon>Panicoideae</taxon>
        <taxon>Andropogonodae</taxon>
        <taxon>Andropogoneae</taxon>
        <taxon>Sorghinae</taxon>
        <taxon>Sorghum</taxon>
    </lineage>
</organism>
<proteinExistence type="predicted"/>
<reference evidence="2" key="2">
    <citation type="journal article" date="2018" name="Plant J.">
        <title>The Sorghum bicolor reference genome: improved assembly, gene annotations, a transcriptome atlas, and signatures of genome organization.</title>
        <authorList>
            <person name="McCormick R.F."/>
            <person name="Truong S.K."/>
            <person name="Sreedasyam A."/>
            <person name="Jenkins J."/>
            <person name="Shu S."/>
            <person name="Sims D."/>
            <person name="Kennedy M."/>
            <person name="Amirebrahimi M."/>
            <person name="Weers B.D."/>
            <person name="McKinley B."/>
            <person name="Mattison A."/>
            <person name="Morishige D.T."/>
            <person name="Grimwood J."/>
            <person name="Schmutz J."/>
            <person name="Mullet J.E."/>
        </authorList>
    </citation>
    <scope>NUCLEOTIDE SEQUENCE [LARGE SCALE GENOMIC DNA]</scope>
    <source>
        <strain evidence="2">cv. BTx623</strain>
    </source>
</reference>
<dbReference type="Gramene" id="OQU81301">
    <property type="protein sequence ID" value="OQU81301"/>
    <property type="gene ID" value="SORBI_3006G038350"/>
</dbReference>
<dbReference type="EMBL" id="CM000765">
    <property type="protein sequence ID" value="OQU81301.1"/>
    <property type="molecule type" value="Genomic_DNA"/>
</dbReference>
<protein>
    <submittedName>
        <fullName evidence="1">Uncharacterized protein</fullName>
    </submittedName>
</protein>
<reference evidence="1 2" key="1">
    <citation type="journal article" date="2009" name="Nature">
        <title>The Sorghum bicolor genome and the diversification of grasses.</title>
        <authorList>
            <person name="Paterson A.H."/>
            <person name="Bowers J.E."/>
            <person name="Bruggmann R."/>
            <person name="Dubchak I."/>
            <person name="Grimwood J."/>
            <person name="Gundlach H."/>
            <person name="Haberer G."/>
            <person name="Hellsten U."/>
            <person name="Mitros T."/>
            <person name="Poliakov A."/>
            <person name="Schmutz J."/>
            <person name="Spannagl M."/>
            <person name="Tang H."/>
            <person name="Wang X."/>
            <person name="Wicker T."/>
            <person name="Bharti A.K."/>
            <person name="Chapman J."/>
            <person name="Feltus F.A."/>
            <person name="Gowik U."/>
            <person name="Grigoriev I.V."/>
            <person name="Lyons E."/>
            <person name="Maher C.A."/>
            <person name="Martis M."/>
            <person name="Narechania A."/>
            <person name="Otillar R.P."/>
            <person name="Penning B.W."/>
            <person name="Salamov A.A."/>
            <person name="Wang Y."/>
            <person name="Zhang L."/>
            <person name="Carpita N.C."/>
            <person name="Freeling M."/>
            <person name="Gingle A.R."/>
            <person name="Hash C.T."/>
            <person name="Keller B."/>
            <person name="Klein P."/>
            <person name="Kresovich S."/>
            <person name="McCann M.C."/>
            <person name="Ming R."/>
            <person name="Peterson D.G."/>
            <person name="Mehboob-ur-Rahman"/>
            <person name="Ware D."/>
            <person name="Westhoff P."/>
            <person name="Mayer K.F."/>
            <person name="Messing J."/>
            <person name="Rokhsar D.S."/>
        </authorList>
    </citation>
    <scope>NUCLEOTIDE SEQUENCE [LARGE SCALE GENOMIC DNA]</scope>
    <source>
        <strain evidence="2">cv. BTx623</strain>
    </source>
</reference>